<dbReference type="Gene3D" id="2.40.50.140">
    <property type="entry name" value="Nucleic acid-binding proteins"/>
    <property type="match status" value="1"/>
</dbReference>
<dbReference type="Pfam" id="PF08646">
    <property type="entry name" value="Rep_fac-A_C"/>
    <property type="match status" value="1"/>
</dbReference>
<dbReference type="SUPFAM" id="SSF50249">
    <property type="entry name" value="Nucleic acid-binding proteins"/>
    <property type="match status" value="1"/>
</dbReference>
<reference evidence="2" key="1">
    <citation type="submission" date="2015-07" db="EMBL/GenBank/DDBJ databases">
        <title>Transcriptome Assembly of Anthurium amnicola.</title>
        <authorList>
            <person name="Suzuki J."/>
        </authorList>
    </citation>
    <scope>NUCLEOTIDE SEQUENCE</scope>
</reference>
<evidence type="ECO:0000313" key="2">
    <source>
        <dbReference type="EMBL" id="JAT52808.1"/>
    </source>
</evidence>
<dbReference type="EMBL" id="GDJX01015128">
    <property type="protein sequence ID" value="JAT52808.1"/>
    <property type="molecule type" value="Transcribed_RNA"/>
</dbReference>
<protein>
    <submittedName>
        <fullName evidence="2">Alpha-galactosidase</fullName>
    </submittedName>
</protein>
<feature type="domain" description="Replication factor A C-terminal" evidence="1">
    <location>
        <begin position="73"/>
        <end position="183"/>
    </location>
</feature>
<organism evidence="2">
    <name type="scientific">Anthurium amnicola</name>
    <dbReference type="NCBI Taxonomy" id="1678845"/>
    <lineage>
        <taxon>Eukaryota</taxon>
        <taxon>Viridiplantae</taxon>
        <taxon>Streptophyta</taxon>
        <taxon>Embryophyta</taxon>
        <taxon>Tracheophyta</taxon>
        <taxon>Spermatophyta</taxon>
        <taxon>Magnoliopsida</taxon>
        <taxon>Liliopsida</taxon>
        <taxon>Araceae</taxon>
        <taxon>Pothoideae</taxon>
        <taxon>Potheae</taxon>
        <taxon>Anthurium</taxon>
    </lineage>
</organism>
<proteinExistence type="predicted"/>
<accession>A0A1D1YDS9</accession>
<dbReference type="InterPro" id="IPR013955">
    <property type="entry name" value="Rep_factor-A_C"/>
</dbReference>
<gene>
    <name evidence="2" type="primary">aga</name>
    <name evidence="2" type="ORF">g.40960</name>
</gene>
<evidence type="ECO:0000259" key="1">
    <source>
        <dbReference type="Pfam" id="PF08646"/>
    </source>
</evidence>
<name>A0A1D1YDS9_9ARAE</name>
<dbReference type="AlphaFoldDB" id="A0A1D1YDS9"/>
<sequence>LGLSLARLQPSRTTIPTTTPRRLRRSQHSLWWQLQPLPNIRLVTAYVPCCAASPSSGRQRMEWKDGKPWTGLCTIVAVDSSTTSYRACSVCERTLPETAPNSDCRYCNRNAFNPGSFGSKRLYRLLISVATSDKVMPVICFDRMAQILFGCPADKFFDFCKANPYAVETACKILEGGMFRMTLNRSKSGNVQHPRVTSLIPLSSEFHPVMYILKNIYKVDVSCKLQRVGTSTRKREDVTNS</sequence>
<feature type="non-terminal residue" evidence="2">
    <location>
        <position position="1"/>
    </location>
</feature>
<dbReference type="InterPro" id="IPR012340">
    <property type="entry name" value="NA-bd_OB-fold"/>
</dbReference>